<dbReference type="GO" id="GO:0016020">
    <property type="term" value="C:membrane"/>
    <property type="evidence" value="ECO:0007669"/>
    <property type="project" value="InterPro"/>
</dbReference>
<dbReference type="Proteomes" id="UP000070501">
    <property type="component" value="Unassembled WGS sequence"/>
</dbReference>
<evidence type="ECO:0000256" key="1">
    <source>
        <dbReference type="SAM" id="MobiDB-lite"/>
    </source>
</evidence>
<gene>
    <name evidence="5" type="ORF">Micbo1qcDRAFT_233687</name>
</gene>
<dbReference type="FunCoup" id="A0A136J5M1">
    <property type="interactions" value="63"/>
</dbReference>
<feature type="compositionally biased region" description="Basic and acidic residues" evidence="1">
    <location>
        <begin position="192"/>
        <end position="206"/>
    </location>
</feature>
<evidence type="ECO:0000259" key="4">
    <source>
        <dbReference type="Pfam" id="PF25038"/>
    </source>
</evidence>
<feature type="compositionally biased region" description="Basic and acidic residues" evidence="1">
    <location>
        <begin position="519"/>
        <end position="542"/>
    </location>
</feature>
<feature type="domain" description="Csf1 N-terminal" evidence="3">
    <location>
        <begin position="856"/>
        <end position="1157"/>
    </location>
</feature>
<keyword evidence="2" id="KW-0472">Membrane</keyword>
<feature type="transmembrane region" description="Helical" evidence="2">
    <location>
        <begin position="17"/>
        <end position="36"/>
    </location>
</feature>
<feature type="compositionally biased region" description="Low complexity" evidence="1">
    <location>
        <begin position="1145"/>
        <end position="1159"/>
    </location>
</feature>
<reference evidence="6" key="1">
    <citation type="submission" date="2016-02" db="EMBL/GenBank/DDBJ databases">
        <title>Draft genome sequence of Microdochium bolleyi, a fungal endophyte of beachgrass.</title>
        <authorList>
            <consortium name="DOE Joint Genome Institute"/>
            <person name="David A.S."/>
            <person name="May G."/>
            <person name="Haridas S."/>
            <person name="Lim J."/>
            <person name="Wang M."/>
            <person name="Labutti K."/>
            <person name="Lipzen A."/>
            <person name="Barry K."/>
            <person name="Grigoriev I.V."/>
        </authorList>
    </citation>
    <scope>NUCLEOTIDE SEQUENCE [LARGE SCALE GENOMIC DNA]</scope>
    <source>
        <strain evidence="6">J235TASD1</strain>
    </source>
</reference>
<accession>A0A136J5M1</accession>
<dbReference type="OrthoDB" id="10051416at2759"/>
<dbReference type="EMBL" id="KQ964249">
    <property type="protein sequence ID" value="KXJ92423.1"/>
    <property type="molecule type" value="Genomic_DNA"/>
</dbReference>
<keyword evidence="6" id="KW-1185">Reference proteome</keyword>
<feature type="region of interest" description="Disordered" evidence="1">
    <location>
        <begin position="519"/>
        <end position="559"/>
    </location>
</feature>
<evidence type="ECO:0000313" key="6">
    <source>
        <dbReference type="Proteomes" id="UP000070501"/>
    </source>
</evidence>
<dbReference type="PANTHER" id="PTHR32085:SF3">
    <property type="entry name" value="PROTEIN CSF1"/>
    <property type="match status" value="1"/>
</dbReference>
<dbReference type="InterPro" id="IPR029636">
    <property type="entry name" value="Csf1"/>
</dbReference>
<feature type="compositionally biased region" description="Basic and acidic residues" evidence="1">
    <location>
        <begin position="2396"/>
        <end position="2405"/>
    </location>
</feature>
<feature type="domain" description="Csf1 C-terminal region" evidence="4">
    <location>
        <begin position="2501"/>
        <end position="3224"/>
    </location>
</feature>
<evidence type="ECO:0000313" key="5">
    <source>
        <dbReference type="EMBL" id="KXJ92423.1"/>
    </source>
</evidence>
<feature type="compositionally biased region" description="Polar residues" evidence="1">
    <location>
        <begin position="209"/>
        <end position="224"/>
    </location>
</feature>
<feature type="region of interest" description="Disordered" evidence="1">
    <location>
        <begin position="3118"/>
        <end position="3150"/>
    </location>
</feature>
<dbReference type="Pfam" id="PF21678">
    <property type="entry name" value="Csf1_N"/>
    <property type="match status" value="2"/>
</dbReference>
<protein>
    <submittedName>
        <fullName evidence="5">Fermentation associated protein</fullName>
    </submittedName>
</protein>
<feature type="region of interest" description="Disordered" evidence="1">
    <location>
        <begin position="2529"/>
        <end position="2560"/>
    </location>
</feature>
<evidence type="ECO:0000259" key="3">
    <source>
        <dbReference type="Pfam" id="PF21678"/>
    </source>
</evidence>
<dbReference type="InterPro" id="IPR056779">
    <property type="entry name" value="Csf1_C"/>
</dbReference>
<feature type="region of interest" description="Disordered" evidence="1">
    <location>
        <begin position="169"/>
        <end position="224"/>
    </location>
</feature>
<feature type="domain" description="Csf1 N-terminal" evidence="3">
    <location>
        <begin position="30"/>
        <end position="843"/>
    </location>
</feature>
<dbReference type="InterPro" id="IPR048636">
    <property type="entry name" value="Csf1_N"/>
</dbReference>
<feature type="region of interest" description="Disordered" evidence="1">
    <location>
        <begin position="2395"/>
        <end position="2414"/>
    </location>
</feature>
<keyword evidence="2" id="KW-1133">Transmembrane helix</keyword>
<evidence type="ECO:0000256" key="2">
    <source>
        <dbReference type="SAM" id="Phobius"/>
    </source>
</evidence>
<organism evidence="5 6">
    <name type="scientific">Microdochium bolleyi</name>
    <dbReference type="NCBI Taxonomy" id="196109"/>
    <lineage>
        <taxon>Eukaryota</taxon>
        <taxon>Fungi</taxon>
        <taxon>Dikarya</taxon>
        <taxon>Ascomycota</taxon>
        <taxon>Pezizomycotina</taxon>
        <taxon>Sordariomycetes</taxon>
        <taxon>Xylariomycetidae</taxon>
        <taxon>Xylariales</taxon>
        <taxon>Microdochiaceae</taxon>
        <taxon>Microdochium</taxon>
    </lineage>
</organism>
<dbReference type="GO" id="GO:0006113">
    <property type="term" value="P:fermentation"/>
    <property type="evidence" value="ECO:0007669"/>
    <property type="project" value="InterPro"/>
</dbReference>
<name>A0A136J5M1_9PEZI</name>
<keyword evidence="2" id="KW-0812">Transmembrane</keyword>
<feature type="region of interest" description="Disordered" evidence="1">
    <location>
        <begin position="1145"/>
        <end position="1175"/>
    </location>
</feature>
<dbReference type="PANTHER" id="PTHR32085">
    <property type="entry name" value="PROTEIN CSF1"/>
    <property type="match status" value="1"/>
</dbReference>
<dbReference type="Pfam" id="PF25038">
    <property type="entry name" value="Csf1_C"/>
    <property type="match status" value="1"/>
</dbReference>
<feature type="transmembrane region" description="Helical" evidence="2">
    <location>
        <begin position="57"/>
        <end position="78"/>
    </location>
</feature>
<dbReference type="STRING" id="196109.A0A136J5M1"/>
<dbReference type="InParanoid" id="A0A136J5M1"/>
<proteinExistence type="predicted"/>
<sequence length="3225" mass="356039">MADNADPNSWGVFDGSFLAFTLVSGILSVIFLLYFNRILGSIISYFIRTYTWHNYKVYVDFKAIQISLLAGRLFFIGFRYHGNNETIFIQHGHITWSYWQRRVRDASIYDELGLESDRHNKDKADHGTNTKLPCLLNVAVSGVEWFVYNRSAAYDSIVDAMLQGSDASATTSQSAYPPANSEPRQRLQKSAAHADRASNGEKDAGPDFKSQSPTSTSLSGDGGVNSTPANSLPFLIQLFPVHFDCDKAALVMGNPNTQAVLVIQTHSLSGEIDASSCQPLDSYRQLFKLRFEKPIIQMKRNQDYKEDQLTGAVRAKQAALIAEPEHHRAFFRRQRRRALGQLRNLVPYWRKSVESFSMGSRRGATTIPDGQVPGTHSWQGLTRYLNDDEDDDKLRWASLEYAAVDTIVNSPAATLTMYWDVPGKVPPSAPGVSEKGPDRVNGAAPPAWAIDISIGGGTINYGPWADRHRAELQRVFFPGLSKDAAPAKKLAVGEYRVPTVFNVYVELDDEVTLRVPTREDSKNWRWRKEADAQREHLQAERQRGRRRGHKQATASSTQQRPYGWLDVKVARNTTVSYSMDMVAGPSGYSNSLNIDLPSTEVSTSVNHGILWKSGAQRICCDMSAPLKWNALRTWRFDISSDGLELYLLRDHIFLLTDLVNDWGSGPPGEYLLFTPFRYMLNLQLQHVKLFLNVNDVNVIDNPLDPDDNSFLIIESPSLVVDSCIPLDQFRPPSSSIPFDISAESLSFALHVPPWNTQASFLASKDIGQLEKLRVNGKYHYLATTSPANTDTLVLNISGQSPTARIFGFHIRYFLQLKDNYFGDYVHFRTLDEYQESIRLEDADPVAAAAAKPPTKKSNDLDVMLSIRIDDPRILLPANMYSSHRHIAIETAAIAVDLRFTNYYMDLELDVSPLSLSNDTDTSGATSPLSASTTTQLFIDGLRIYGHRVFGLPPTEPTYLCNWDISVGAITGECNPDFLTALVHGGKAFGFSFDDDENALIPFSSVVVFDVTFLRVAVASVMVWLRVDEAAFLCSTGSIHVDFNDWARSHYSRRADISIPNLELACVNPESAIRRRTQAQPLAKTDAFFRTTIKFALIGRKHDFAKARQLQQELIRRHDQRTQRTDFLLLPDLLGAFTSDAVDPVAQSVPSVPQPVSKSDSATDKASLKSGGSLCKDGRLRKKSSFLSLSSKSSLQSIQARPFALRGREYQSGQLHPHHHTSRPGVPVRDFSASTGRHSAFYSANDEEPARPDPPHSTVAFSSQYFAPYFPLDNVVPEFKESILPGLGHDIKKGTDHDSVLDAAAEFSLEDIDADALPQDIPHQSLIIELPDGVVAFCDAQALRHIASLMAALQPTDPEDILDALQISAMTDVLDFRKEKELSGKITDIALRLPHASVRFLNNSHHDSESSDDQQDQYDLSLQSVSLVIRSRSQPDITRESGHDVKSSVHFQLASAEFSAAERLAALGQTQAAVVTNIDKVLVTLGSKDVTYVDAEVGALRTTSTSGKVEYLASLIHRTKCLGSEMGDLFSSTMARADNRVQHLVRALSAEMQTTGDPPFLVRPSTILRVANDHLRTYDSWKMIMRLRQLWTVLDTRSREHIIMDCLNGTTEAQPGTRQQLMSAFEAWRQWDLANPRRTFLSTAIFGKQLQEEEQATLPLMVVARVQQAQLVLDPGPKQNHAFLVDLTVRVEENTEHAPQNPVVEAPVTNVNVYCGHAGLNLNWELCELVEDILRLSGQVETPEPPLRMPEKATDRDLAILKQASPRVFHVVTVMALGSLVFETINLTADNKTEDLSLSTIISNENGTPQSVNVLLECDTASSKLSSHAQSISTCRFERPSIFVDYAAQRSSPSDKAQAVKLVASSDDLKLTIKQDPLALAEIVDMLVRDEVAQLYQLQKKVPQSKTTATKSSEPAKSTAAIQLNLTMFMNSYKITVPLLRSIIYTISGDVARAKIAGSLGKEMVFDFDIKQNEHHMQVKVNNKPRGISLLKIPPTNGRVTSIQTSTEHTIAVFASIEEIELDASNVYSLLSALNRPEISSTVSELRQQGKTIEAQLNEIFDKPAKSQPVVSEHHSLQLVYEVHGALAGLTIFGATPLSSDAGMSAGLTFGLQSVHLHLSNKAEQGRVLAKPEFHVNLKKILLNIEKGPMGELRSCGSMESGALLTANTREADDGTELRSFDFKSDGFELNFSSDTVATVIDVIGYLGDKIKDLDTSRELEYLRKLRQSRPKIIINDDEVETDEAETDIFDTFLSSISYSFEVKNIKLCWLVSGTSRRSNSGEEDLVLSFERVEFGTRQKKMARLLIQNLQLQLVEPGHDKIIRSANSALMPEAVFNIAYVSTDHARRLAFQAVGKSLDIRLTSAFIIPVKHLQDSIILSMKNVQHASETWAPIVPPHEKSAESPSRDTPGPTKSIFGSKRLESLLIDADFAGAVVHLSAKRPDSEPGPNWGHSKRISVGGKYGQFSGGDGGGGTILRTPGLALKAEYRDSGREDPAVYAELKVDGSRNILYPAVVPLILDITSSIKDVVGSDTPPATPTTVETPSSAKSGSERAPEESNILTADPSAVLGGVKLNLGLRICQQEFTLSSQPIGRVAATISFGDIYLTANTVHSPENGNFFAISGVFSQFKTAVQHVYSRESTASFEVDSIVVSLMNSKHVSGTSGISAIIKVSPMAMVVNARQLQDFLLFREIWLPRDVRATPAVPLAKETSDLSQGHLMQRYQQVAATAAFPWTASLSITALNVKVDLGQSLGKSEFSINDFWISSKKTSDWEQNLCLGFREIGMDFKGRLSGFITLQTFKLRTSIEWPERKQALNKTPRIQASIGFRQFRMKGAFDYQAFLVADITSMEFLMYNVRQGRGDRLVAIVDAGAVQIFGVTSSASQVVALWQAIQKLIAERKAGFESSLKDIEKFIQRRSTIAAGAGAGTVVPPTPKKLPEDDIAAKSPISLDTDVIVVLKTLNLGVFPSTFSDRQVFKLEASNAQLRFAASMENQRIHSVLGLTLGQLRIGLAGVRGTSTAPPSVNDLSVEDVVQSATGSRGGTILKVPRVEAVMQTFQRPDSRTIEYIFKSAFEGKVEVGWNYSRIVSIRGMWANHSRLLAQTWGRELPAISAIKVTGVPEPEPERNGEEQDTAGNNSSSQQEQQQKITAEVNVPQSKFEYIALEPPIIETPQLRDMGEATPPLEWIGVNRDRLPNLTHQIVIVSLLELAGEVEDAYAKILGSS</sequence>